<evidence type="ECO:0000313" key="3">
    <source>
        <dbReference type="EMBL" id="PJE96944.1"/>
    </source>
</evidence>
<dbReference type="AlphaFoldDB" id="A0A2M8LYE9"/>
<dbReference type="GO" id="GO:0006355">
    <property type="term" value="P:regulation of DNA-templated transcription"/>
    <property type="evidence" value="ECO:0007669"/>
    <property type="project" value="InterPro"/>
</dbReference>
<dbReference type="InterPro" id="IPR011663">
    <property type="entry name" value="UTRA"/>
</dbReference>
<proteinExistence type="predicted"/>
<name>A0A2M8LYE9_9ACTN</name>
<organism evidence="3 4">
    <name type="scientific">Streptomyces carminius</name>
    <dbReference type="NCBI Taxonomy" id="2665496"/>
    <lineage>
        <taxon>Bacteria</taxon>
        <taxon>Bacillati</taxon>
        <taxon>Actinomycetota</taxon>
        <taxon>Actinomycetes</taxon>
        <taxon>Kitasatosporales</taxon>
        <taxon>Streptomycetaceae</taxon>
        <taxon>Streptomyces</taxon>
    </lineage>
</organism>
<reference evidence="3 4" key="1">
    <citation type="submission" date="2017-11" db="EMBL/GenBank/DDBJ databases">
        <title>Streptomyces carmine sp. nov., a novel actinomycete isolated from Sophora alopecuroides in Xinjiang, China.</title>
        <authorList>
            <person name="Wang Y."/>
            <person name="Luo X."/>
            <person name="Wan C."/>
            <person name="Zhang L."/>
        </authorList>
    </citation>
    <scope>NUCLEOTIDE SEQUENCE [LARGE SCALE GENOMIC DNA]</scope>
    <source>
        <strain evidence="3 4">TRM SA0054</strain>
    </source>
</reference>
<evidence type="ECO:0000259" key="2">
    <source>
        <dbReference type="Pfam" id="PF07702"/>
    </source>
</evidence>
<accession>A0A2M8LYE9</accession>
<evidence type="ECO:0000256" key="1">
    <source>
        <dbReference type="SAM" id="MobiDB-lite"/>
    </source>
</evidence>
<protein>
    <recommendedName>
        <fullName evidence="2">UbiC transcription regulator-associated domain-containing protein</fullName>
    </recommendedName>
</protein>
<sequence length="73" mass="7900">MGAHVGRHHAVDVGARSPHRPVTREDAPLLGLEPGTPALTMTNRYWDQNGGVVEYAVDFLGTGRELSAEYALD</sequence>
<comment type="caution">
    <text evidence="3">The sequence shown here is derived from an EMBL/GenBank/DDBJ whole genome shotgun (WGS) entry which is preliminary data.</text>
</comment>
<feature type="domain" description="UbiC transcription regulator-associated" evidence="2">
    <location>
        <begin position="20"/>
        <end position="57"/>
    </location>
</feature>
<dbReference type="Pfam" id="PF07702">
    <property type="entry name" value="UTRA"/>
    <property type="match status" value="1"/>
</dbReference>
<dbReference type="GO" id="GO:0003677">
    <property type="term" value="F:DNA binding"/>
    <property type="evidence" value="ECO:0007669"/>
    <property type="project" value="InterPro"/>
</dbReference>
<gene>
    <name evidence="3" type="ORF">CUT44_15430</name>
</gene>
<dbReference type="InterPro" id="IPR028978">
    <property type="entry name" value="Chorismate_lyase_/UTRA_dom_sf"/>
</dbReference>
<keyword evidence="4" id="KW-1185">Reference proteome</keyword>
<dbReference type="EMBL" id="PGGW01000052">
    <property type="protein sequence ID" value="PJE96944.1"/>
    <property type="molecule type" value="Genomic_DNA"/>
</dbReference>
<evidence type="ECO:0000313" key="4">
    <source>
        <dbReference type="Proteomes" id="UP000230407"/>
    </source>
</evidence>
<feature type="region of interest" description="Disordered" evidence="1">
    <location>
        <begin position="1"/>
        <end position="34"/>
    </location>
</feature>
<dbReference type="Proteomes" id="UP000230407">
    <property type="component" value="Unassembled WGS sequence"/>
</dbReference>
<dbReference type="SUPFAM" id="SSF64288">
    <property type="entry name" value="Chorismate lyase-like"/>
    <property type="match status" value="1"/>
</dbReference>
<dbReference type="Gene3D" id="3.40.1410.10">
    <property type="entry name" value="Chorismate lyase-like"/>
    <property type="match status" value="1"/>
</dbReference>